<dbReference type="AlphaFoldDB" id="A0A9P4IFD5"/>
<organism evidence="2 3">
    <name type="scientific">Rhizodiscina lignyota</name>
    <dbReference type="NCBI Taxonomy" id="1504668"/>
    <lineage>
        <taxon>Eukaryota</taxon>
        <taxon>Fungi</taxon>
        <taxon>Dikarya</taxon>
        <taxon>Ascomycota</taxon>
        <taxon>Pezizomycotina</taxon>
        <taxon>Dothideomycetes</taxon>
        <taxon>Pleosporomycetidae</taxon>
        <taxon>Aulographales</taxon>
        <taxon>Rhizodiscinaceae</taxon>
        <taxon>Rhizodiscina</taxon>
    </lineage>
</organism>
<gene>
    <name evidence="2" type="ORF">NA57DRAFT_77454</name>
</gene>
<keyword evidence="3" id="KW-1185">Reference proteome</keyword>
<proteinExistence type="predicted"/>
<evidence type="ECO:0000313" key="2">
    <source>
        <dbReference type="EMBL" id="KAF2097201.1"/>
    </source>
</evidence>
<comment type="caution">
    <text evidence="2">The sequence shown here is derived from an EMBL/GenBank/DDBJ whole genome shotgun (WGS) entry which is preliminary data.</text>
</comment>
<sequence>MSAAPTFSTNDLRSASIDYKRDHEQKKWAHGVAFGPGRLPDQHGRPVKLGQRAASPKRSKRPALKSAQVQEIVSGTDYASQSDSSVDEDIVEASAAPTPSSEIFYSYDSQKGPNHGSQILNAALAKAVERFESNMTDKIVKDEYDVLDHNGESVAAKAVRGRKGKKGDEVAVPAIAEDADYEFV</sequence>
<protein>
    <submittedName>
        <fullName evidence="2">Uncharacterized protein</fullName>
    </submittedName>
</protein>
<evidence type="ECO:0000313" key="3">
    <source>
        <dbReference type="Proteomes" id="UP000799772"/>
    </source>
</evidence>
<reference evidence="2" key="1">
    <citation type="journal article" date="2020" name="Stud. Mycol.">
        <title>101 Dothideomycetes genomes: a test case for predicting lifestyles and emergence of pathogens.</title>
        <authorList>
            <person name="Haridas S."/>
            <person name="Albert R."/>
            <person name="Binder M."/>
            <person name="Bloem J."/>
            <person name="Labutti K."/>
            <person name="Salamov A."/>
            <person name="Andreopoulos B."/>
            <person name="Baker S."/>
            <person name="Barry K."/>
            <person name="Bills G."/>
            <person name="Bluhm B."/>
            <person name="Cannon C."/>
            <person name="Castanera R."/>
            <person name="Culley D."/>
            <person name="Daum C."/>
            <person name="Ezra D."/>
            <person name="Gonzalez J."/>
            <person name="Henrissat B."/>
            <person name="Kuo A."/>
            <person name="Liang C."/>
            <person name="Lipzen A."/>
            <person name="Lutzoni F."/>
            <person name="Magnuson J."/>
            <person name="Mondo S."/>
            <person name="Nolan M."/>
            <person name="Ohm R."/>
            <person name="Pangilinan J."/>
            <person name="Park H.-J."/>
            <person name="Ramirez L."/>
            <person name="Alfaro M."/>
            <person name="Sun H."/>
            <person name="Tritt A."/>
            <person name="Yoshinaga Y."/>
            <person name="Zwiers L.-H."/>
            <person name="Turgeon B."/>
            <person name="Goodwin S."/>
            <person name="Spatafora J."/>
            <person name="Crous P."/>
            <person name="Grigoriev I."/>
        </authorList>
    </citation>
    <scope>NUCLEOTIDE SEQUENCE</scope>
    <source>
        <strain evidence="2">CBS 133067</strain>
    </source>
</reference>
<dbReference type="OrthoDB" id="5153521at2759"/>
<feature type="region of interest" description="Disordered" evidence="1">
    <location>
        <begin position="31"/>
        <end position="90"/>
    </location>
</feature>
<dbReference type="Proteomes" id="UP000799772">
    <property type="component" value="Unassembled WGS sequence"/>
</dbReference>
<name>A0A9P4IFD5_9PEZI</name>
<accession>A0A9P4IFD5</accession>
<dbReference type="EMBL" id="ML978128">
    <property type="protein sequence ID" value="KAF2097201.1"/>
    <property type="molecule type" value="Genomic_DNA"/>
</dbReference>
<evidence type="ECO:0000256" key="1">
    <source>
        <dbReference type="SAM" id="MobiDB-lite"/>
    </source>
</evidence>
<feature type="compositionally biased region" description="Polar residues" evidence="1">
    <location>
        <begin position="67"/>
        <end position="84"/>
    </location>
</feature>